<dbReference type="Gene3D" id="1.20.1050.80">
    <property type="entry name" value="VPS9 domain"/>
    <property type="match status" value="1"/>
</dbReference>
<organism evidence="5 6">
    <name type="scientific">Coniochaeta hoffmannii</name>
    <dbReference type="NCBI Taxonomy" id="91930"/>
    <lineage>
        <taxon>Eukaryota</taxon>
        <taxon>Fungi</taxon>
        <taxon>Dikarya</taxon>
        <taxon>Ascomycota</taxon>
        <taxon>Pezizomycotina</taxon>
        <taxon>Sordariomycetes</taxon>
        <taxon>Sordariomycetidae</taxon>
        <taxon>Coniochaetales</taxon>
        <taxon>Coniochaetaceae</taxon>
        <taxon>Coniochaeta</taxon>
    </lineage>
</organism>
<dbReference type="GO" id="GO:0000149">
    <property type="term" value="F:SNARE binding"/>
    <property type="evidence" value="ECO:0007669"/>
    <property type="project" value="TreeGrafter"/>
</dbReference>
<dbReference type="InterPro" id="IPR002110">
    <property type="entry name" value="Ankyrin_rpt"/>
</dbReference>
<proteinExistence type="inferred from homology"/>
<dbReference type="Gene3D" id="1.25.40.20">
    <property type="entry name" value="Ankyrin repeat-containing domain"/>
    <property type="match status" value="1"/>
</dbReference>
<gene>
    <name evidence="5" type="ORF">NKR19_g3950</name>
</gene>
<dbReference type="GO" id="GO:0005886">
    <property type="term" value="C:plasma membrane"/>
    <property type="evidence" value="ECO:0007669"/>
    <property type="project" value="TreeGrafter"/>
</dbReference>
<dbReference type="GO" id="GO:0005769">
    <property type="term" value="C:early endosome"/>
    <property type="evidence" value="ECO:0007669"/>
    <property type="project" value="TreeGrafter"/>
</dbReference>
<protein>
    <submittedName>
        <fullName evidence="5">Vps9 domain protein</fullName>
    </submittedName>
</protein>
<reference evidence="5" key="1">
    <citation type="submission" date="2022-07" db="EMBL/GenBank/DDBJ databases">
        <title>Fungi with potential for degradation of polypropylene.</title>
        <authorList>
            <person name="Gostincar C."/>
        </authorList>
    </citation>
    <scope>NUCLEOTIDE SEQUENCE</scope>
    <source>
        <strain evidence="5">EXF-13287</strain>
    </source>
</reference>
<keyword evidence="6" id="KW-1185">Reference proteome</keyword>
<dbReference type="FunFam" id="1.25.40.20:FF:000443">
    <property type="entry name" value="Putative vps9 domain protein"/>
    <property type="match status" value="1"/>
</dbReference>
<dbReference type="SUPFAM" id="SSF64268">
    <property type="entry name" value="PX domain"/>
    <property type="match status" value="1"/>
</dbReference>
<dbReference type="InterPro" id="IPR036871">
    <property type="entry name" value="PX_dom_sf"/>
</dbReference>
<dbReference type="EMBL" id="JANBVN010000047">
    <property type="protein sequence ID" value="KAJ9156986.1"/>
    <property type="molecule type" value="Genomic_DNA"/>
</dbReference>
<accession>A0AA38VKR2</accession>
<dbReference type="GO" id="GO:0097422">
    <property type="term" value="C:tubular endosome"/>
    <property type="evidence" value="ECO:0007669"/>
    <property type="project" value="TreeGrafter"/>
</dbReference>
<evidence type="ECO:0000256" key="2">
    <source>
        <dbReference type="SAM" id="Coils"/>
    </source>
</evidence>
<dbReference type="PANTHER" id="PTHR24170">
    <property type="entry name" value="ANKYRIN REPEAT DOMAIN-CONTAINING PROTEIN 27"/>
    <property type="match status" value="1"/>
</dbReference>
<dbReference type="SUPFAM" id="SSF109993">
    <property type="entry name" value="VPS9 domain"/>
    <property type="match status" value="1"/>
</dbReference>
<dbReference type="GO" id="GO:0030133">
    <property type="term" value="C:transport vesicle"/>
    <property type="evidence" value="ECO:0007669"/>
    <property type="project" value="TreeGrafter"/>
</dbReference>
<dbReference type="SUPFAM" id="SSF48403">
    <property type="entry name" value="Ankyrin repeat"/>
    <property type="match status" value="1"/>
</dbReference>
<dbReference type="Pfam" id="PF13857">
    <property type="entry name" value="Ank_5"/>
    <property type="match status" value="1"/>
</dbReference>
<dbReference type="InterPro" id="IPR051248">
    <property type="entry name" value="UPF0507/Ank_repeat_27"/>
</dbReference>
<feature type="region of interest" description="Disordered" evidence="3">
    <location>
        <begin position="1277"/>
        <end position="1341"/>
    </location>
</feature>
<dbReference type="Gene3D" id="3.30.1520.10">
    <property type="entry name" value="Phox-like domain"/>
    <property type="match status" value="1"/>
</dbReference>
<dbReference type="GO" id="GO:0005085">
    <property type="term" value="F:guanyl-nucleotide exchange factor activity"/>
    <property type="evidence" value="ECO:0007669"/>
    <property type="project" value="TreeGrafter"/>
</dbReference>
<feature type="domain" description="VPS9" evidence="4">
    <location>
        <begin position="349"/>
        <end position="508"/>
    </location>
</feature>
<dbReference type="Proteomes" id="UP001174691">
    <property type="component" value="Unassembled WGS sequence"/>
</dbReference>
<comment type="caution">
    <text evidence="5">The sequence shown here is derived from an EMBL/GenBank/DDBJ whole genome shotgun (WGS) entry which is preliminary data.</text>
</comment>
<dbReference type="GO" id="GO:0045022">
    <property type="term" value="P:early endosome to late endosome transport"/>
    <property type="evidence" value="ECO:0007669"/>
    <property type="project" value="TreeGrafter"/>
</dbReference>
<dbReference type="CDD" id="cd06093">
    <property type="entry name" value="PX_domain"/>
    <property type="match status" value="1"/>
</dbReference>
<dbReference type="Pfam" id="PF02204">
    <property type="entry name" value="VPS9"/>
    <property type="match status" value="1"/>
</dbReference>
<evidence type="ECO:0000256" key="1">
    <source>
        <dbReference type="ARBA" id="ARBA00007428"/>
    </source>
</evidence>
<dbReference type="GO" id="GO:0035091">
    <property type="term" value="F:phosphatidylinositol binding"/>
    <property type="evidence" value="ECO:0007669"/>
    <property type="project" value="InterPro"/>
</dbReference>
<dbReference type="InterPro" id="IPR003123">
    <property type="entry name" value="VPS9"/>
</dbReference>
<evidence type="ECO:0000313" key="6">
    <source>
        <dbReference type="Proteomes" id="UP001174691"/>
    </source>
</evidence>
<feature type="region of interest" description="Disordered" evidence="3">
    <location>
        <begin position="550"/>
        <end position="575"/>
    </location>
</feature>
<sequence length="1341" mass="148235">MQPLNPFLSAFSKSSLAAQCVPVRQHILLVPTTSVLLNARDAETGAPLSDTVGSDEFLGSHVLRFTTQKPAGTGAKEGAHNLREMRGKAKVYTTVNGRSIVIKDNLVYSNKGFKSLTHANLLHDVIWYPDSLDSRPYLVYYISQPLVGSWDEAKIIPAVFPAPALRAGNGTALATLASAGSSSSGASPRKKDIKSFHELLNHFPAIARQMQGGLDKLFREFSTVFDRPLPPPPSASNIPDPEPDGPIMAAMKRVRSNSPSKRANGTAAAGVDDPVIDFYAEDAEDAMRVSLETAITAAIDLFQSVDKAQLSLLGATTDLTGPIVEKLIERYVTENLHHLLFPRLRALKRQDDLELEAKIRQMEFIDISQLGVALVGGWVAKRDLIKRLGGAVEVFRKLGDAMSPQETMEVLLQTTKAVTQLPDAPQEEAVESARRSEKPALTINADTLVALLLYVVIKAQTKHLQARFAYVRHFIFIDDVESGEMGYALSTFEAVISYLSRDSSGLRRASRRNRSLWDAAARGDVAELKRILEPDAEEAVEDYDAALTSVPSSRRHSSGGWSFANGSSRRSSSSFTTSERFSLGSGLSHVFPFQQGHEDDSTYTPEPPPLRAVKRVALDTRSMSSGSEISFRSRATSIGTFTSALEGDTSTERLAQTQDAIGQSVPMMTVQSRNPEALKYVLSLTHYYPPDVLMEDNTNEGTTLMSAAVQIGFAQNIDTLLEHLLGAVSTDRLRQYLAIQDNQGRSAAHYVFHAPFLIGRLGPMLPWRQKDKNGQTPLFALCRSYDHAIYYDMVKRALDAATQSQGDGEPLHLDDHVDGKGNTLLHIVNDAELAVHILRHCDADVNATNDKHFTPLMVASKYGRFEMVRALYGDPRVDTAAKELRGLTAVELAKDDEVRNKIDDLALFNLAPGPDCRTTGVVRSYFVEDSTVRFVLKSGAPMDQHSYAVTTCRRSLEDFERLSKLLALEHPASWIPSLANLRAPTQIPSKPSRATLRDLQYRIDWFLRILIAHPTFSTHEMLWEFILVPDLQPEMMEQRSKLKAETRAEKVRDELEPLEDPSGVEQFVDYARDMVRSVHYATRSVARRTAAINNAASDLHEAAQQLARATATLAFLDSSHIAALDAYASALGPRQSSPLAMFHTTFVALNTIIDSILRALARPAQLITDITTARREVERSYNSMTRAGRWPLGLLDDARQRLNEEREEKARRSEVEAQNLAKELRHTQQTVAGELAGWRDMHERIGRKAIADLAKGMLVAERMRLESMQRALRRVGKLQKHKKAAHLSQPRDRRTGAEVAQLPDTIAGSPSSASERHTSQRQVALGHASTTAQDVARIRDA</sequence>
<dbReference type="PROSITE" id="PS51205">
    <property type="entry name" value="VPS9"/>
    <property type="match status" value="1"/>
</dbReference>
<evidence type="ECO:0000256" key="3">
    <source>
        <dbReference type="SAM" id="MobiDB-lite"/>
    </source>
</evidence>
<comment type="similarity">
    <text evidence="1">Belongs to the UPF0507 family.</text>
</comment>
<evidence type="ECO:0000313" key="5">
    <source>
        <dbReference type="EMBL" id="KAJ9156986.1"/>
    </source>
</evidence>
<dbReference type="InterPro" id="IPR037191">
    <property type="entry name" value="VPS9_dom_sf"/>
</dbReference>
<feature type="coiled-coil region" evidence="2">
    <location>
        <begin position="1195"/>
        <end position="1230"/>
    </location>
</feature>
<dbReference type="InterPro" id="IPR036770">
    <property type="entry name" value="Ankyrin_rpt-contain_sf"/>
</dbReference>
<evidence type="ECO:0000259" key="4">
    <source>
        <dbReference type="PROSITE" id="PS51205"/>
    </source>
</evidence>
<keyword evidence="2" id="KW-0175">Coiled coil</keyword>
<dbReference type="PANTHER" id="PTHR24170:SF1">
    <property type="entry name" value="DOMAIN PROTEIN, PUTATIVE (AFU_ORTHOLOGUE AFUA_1G09870)-RELATED"/>
    <property type="match status" value="1"/>
</dbReference>
<dbReference type="GO" id="GO:0005770">
    <property type="term" value="C:late endosome"/>
    <property type="evidence" value="ECO:0007669"/>
    <property type="project" value="TreeGrafter"/>
</dbReference>
<name>A0AA38VKR2_9PEZI</name>